<proteinExistence type="predicted"/>
<evidence type="ECO:0000313" key="2">
    <source>
        <dbReference type="Proteomes" id="UP000215914"/>
    </source>
</evidence>
<evidence type="ECO:0000313" key="1">
    <source>
        <dbReference type="EMBL" id="OTF95333.1"/>
    </source>
</evidence>
<dbReference type="Proteomes" id="UP000215914">
    <property type="component" value="Chromosome 15"/>
</dbReference>
<name>A0A251S9B0_HELAN</name>
<dbReference type="EMBL" id="CM007904">
    <property type="protein sequence ID" value="OTF95333.1"/>
    <property type="molecule type" value="Genomic_DNA"/>
</dbReference>
<gene>
    <name evidence="1" type="ORF">HannXRQ_Chr15g0481931</name>
</gene>
<reference evidence="2" key="1">
    <citation type="journal article" date="2017" name="Nature">
        <title>The sunflower genome provides insights into oil metabolism, flowering and Asterid evolution.</title>
        <authorList>
            <person name="Badouin H."/>
            <person name="Gouzy J."/>
            <person name="Grassa C.J."/>
            <person name="Murat F."/>
            <person name="Staton S.E."/>
            <person name="Cottret L."/>
            <person name="Lelandais-Briere C."/>
            <person name="Owens G.L."/>
            <person name="Carrere S."/>
            <person name="Mayjonade B."/>
            <person name="Legrand L."/>
            <person name="Gill N."/>
            <person name="Kane N.C."/>
            <person name="Bowers J.E."/>
            <person name="Hubner S."/>
            <person name="Bellec A."/>
            <person name="Berard A."/>
            <person name="Berges H."/>
            <person name="Blanchet N."/>
            <person name="Boniface M.C."/>
            <person name="Brunel D."/>
            <person name="Catrice O."/>
            <person name="Chaidir N."/>
            <person name="Claudel C."/>
            <person name="Donnadieu C."/>
            <person name="Faraut T."/>
            <person name="Fievet G."/>
            <person name="Helmstetter N."/>
            <person name="King M."/>
            <person name="Knapp S.J."/>
            <person name="Lai Z."/>
            <person name="Le Paslier M.C."/>
            <person name="Lippi Y."/>
            <person name="Lorenzon L."/>
            <person name="Mandel J.R."/>
            <person name="Marage G."/>
            <person name="Marchand G."/>
            <person name="Marquand E."/>
            <person name="Bret-Mestries E."/>
            <person name="Morien E."/>
            <person name="Nambeesan S."/>
            <person name="Nguyen T."/>
            <person name="Pegot-Espagnet P."/>
            <person name="Pouilly N."/>
            <person name="Raftis F."/>
            <person name="Sallet E."/>
            <person name="Schiex T."/>
            <person name="Thomas J."/>
            <person name="Vandecasteele C."/>
            <person name="Vares D."/>
            <person name="Vear F."/>
            <person name="Vautrin S."/>
            <person name="Crespi M."/>
            <person name="Mangin B."/>
            <person name="Burke J.M."/>
            <person name="Salse J."/>
            <person name="Munos S."/>
            <person name="Vincourt P."/>
            <person name="Rieseberg L.H."/>
            <person name="Langlade N.B."/>
        </authorList>
    </citation>
    <scope>NUCLEOTIDE SEQUENCE [LARGE SCALE GENOMIC DNA]</scope>
    <source>
        <strain evidence="2">cv. SF193</strain>
    </source>
</reference>
<protein>
    <submittedName>
        <fullName evidence="1">Uncharacterized protein</fullName>
    </submittedName>
</protein>
<dbReference type="InParanoid" id="A0A251S9B0"/>
<accession>A0A251S9B0</accession>
<organism evidence="1 2">
    <name type="scientific">Helianthus annuus</name>
    <name type="common">Common sunflower</name>
    <dbReference type="NCBI Taxonomy" id="4232"/>
    <lineage>
        <taxon>Eukaryota</taxon>
        <taxon>Viridiplantae</taxon>
        <taxon>Streptophyta</taxon>
        <taxon>Embryophyta</taxon>
        <taxon>Tracheophyta</taxon>
        <taxon>Spermatophyta</taxon>
        <taxon>Magnoliopsida</taxon>
        <taxon>eudicotyledons</taxon>
        <taxon>Gunneridae</taxon>
        <taxon>Pentapetalae</taxon>
        <taxon>asterids</taxon>
        <taxon>campanulids</taxon>
        <taxon>Asterales</taxon>
        <taxon>Asteraceae</taxon>
        <taxon>Asteroideae</taxon>
        <taxon>Heliantheae alliance</taxon>
        <taxon>Heliantheae</taxon>
        <taxon>Helianthus</taxon>
    </lineage>
</organism>
<keyword evidence="2" id="KW-1185">Reference proteome</keyword>
<sequence>MTPEAATPVFVTLSMRMYQRLRFELDLGGGCVKKVTLSVILHLFGPYPRWLIVTANMFLIIHVIGGYQVPSVIKWCEGLSFFQIVFGDTSSHYALYMTWTSKLFSSWECLDGGKLQIYHLK</sequence>
<dbReference type="AlphaFoldDB" id="A0A251S9B0"/>